<reference evidence="3 4" key="1">
    <citation type="submission" date="2023-01" db="EMBL/GenBank/DDBJ databases">
        <title>Analysis of 21 Apiospora genomes using comparative genomics revels a genus with tremendous synthesis potential of carbohydrate active enzymes and secondary metabolites.</title>
        <authorList>
            <person name="Sorensen T."/>
        </authorList>
    </citation>
    <scope>NUCLEOTIDE SEQUENCE [LARGE SCALE GENOMIC DNA]</scope>
    <source>
        <strain evidence="3 4">CBS 20057</strain>
    </source>
</reference>
<protein>
    <submittedName>
        <fullName evidence="3">Uncharacterized protein</fullName>
    </submittedName>
</protein>
<evidence type="ECO:0000256" key="2">
    <source>
        <dbReference type="SAM" id="Phobius"/>
    </source>
</evidence>
<feature type="compositionally biased region" description="Basic and acidic residues" evidence="1">
    <location>
        <begin position="430"/>
        <end position="439"/>
    </location>
</feature>
<feature type="transmembrane region" description="Helical" evidence="2">
    <location>
        <begin position="195"/>
        <end position="218"/>
    </location>
</feature>
<evidence type="ECO:0000256" key="1">
    <source>
        <dbReference type="SAM" id="MobiDB-lite"/>
    </source>
</evidence>
<feature type="region of interest" description="Disordered" evidence="1">
    <location>
        <begin position="338"/>
        <end position="386"/>
    </location>
</feature>
<feature type="region of interest" description="Disordered" evidence="1">
    <location>
        <begin position="282"/>
        <end position="301"/>
    </location>
</feature>
<evidence type="ECO:0000313" key="4">
    <source>
        <dbReference type="Proteomes" id="UP001396898"/>
    </source>
</evidence>
<keyword evidence="2" id="KW-1133">Transmembrane helix</keyword>
<feature type="region of interest" description="Disordered" evidence="1">
    <location>
        <begin position="406"/>
        <end position="439"/>
    </location>
</feature>
<comment type="caution">
    <text evidence="3">The sequence shown here is derived from an EMBL/GenBank/DDBJ whole genome shotgun (WGS) entry which is preliminary data.</text>
</comment>
<keyword evidence="2" id="KW-0812">Transmembrane</keyword>
<dbReference type="Proteomes" id="UP001396898">
    <property type="component" value="Unassembled WGS sequence"/>
</dbReference>
<proteinExistence type="predicted"/>
<feature type="transmembrane region" description="Helical" evidence="2">
    <location>
        <begin position="93"/>
        <end position="110"/>
    </location>
</feature>
<accession>A0ABR1SBQ7</accession>
<feature type="transmembrane region" description="Helical" evidence="2">
    <location>
        <begin position="122"/>
        <end position="143"/>
    </location>
</feature>
<dbReference type="PANTHER" id="PTHR35179:SF1">
    <property type="entry name" value="INTEGRAL MEMBRANE PROTEIN"/>
    <property type="match status" value="1"/>
</dbReference>
<gene>
    <name evidence="3" type="ORF">PG991_006301</name>
</gene>
<feature type="transmembrane region" description="Helical" evidence="2">
    <location>
        <begin position="20"/>
        <end position="40"/>
    </location>
</feature>
<feature type="transmembrane region" description="Helical" evidence="2">
    <location>
        <begin position="163"/>
        <end position="183"/>
    </location>
</feature>
<evidence type="ECO:0000313" key="3">
    <source>
        <dbReference type="EMBL" id="KAK8029245.1"/>
    </source>
</evidence>
<keyword evidence="4" id="KW-1185">Reference proteome</keyword>
<sequence length="439" mass="49890">MSYVSPNYVPEPVTTEDYIIASLAFGFTIGFGWLTTWTAARQTWHGYKKRGCRVFRSPYIIMIWSEIIVCAGFALLCFLYLEHILNPRNESRTLVQFLLQIIINRCAILIHDKRWTRQLKAIVAVIITMVNITVYNIWIPARLQISARYMWINLWWDRCEKCIYLIIDAALNIYFIVIVQRNLVSNGLTKYKTLVRFNMFIICFSLSMDVLIISMMSLRNTFVYMQFHPLAYMVKLNIEMSMAELIAKVAKQRRLEMWEHEDISNNTTFGNMTQATTTTMTGQLSHVSTNRSTGTGTGRRMRKVVDSVLHRGSPHGSKGSRGSTYSYTELENHRLNQELQQQQQHPQRPPDAAVFHRHHDSGGSGGSHGSSGGGGGNNNNGRDPRMGIYTTREVHIEYEANPLHAAAPWTNPPAFSNGAVRGPRSNSGSPDRDSLGKGY</sequence>
<keyword evidence="2" id="KW-0472">Membrane</keyword>
<dbReference type="EMBL" id="JAQQWI010000007">
    <property type="protein sequence ID" value="KAK8029245.1"/>
    <property type="molecule type" value="Genomic_DNA"/>
</dbReference>
<dbReference type="PANTHER" id="PTHR35179">
    <property type="entry name" value="PROTEIN CBG02620"/>
    <property type="match status" value="1"/>
</dbReference>
<feature type="transmembrane region" description="Helical" evidence="2">
    <location>
        <begin position="61"/>
        <end position="81"/>
    </location>
</feature>
<name>A0ABR1SBQ7_9PEZI</name>
<feature type="compositionally biased region" description="Gly residues" evidence="1">
    <location>
        <begin position="362"/>
        <end position="378"/>
    </location>
</feature>
<organism evidence="3 4">
    <name type="scientific">Apiospora marii</name>
    <dbReference type="NCBI Taxonomy" id="335849"/>
    <lineage>
        <taxon>Eukaryota</taxon>
        <taxon>Fungi</taxon>
        <taxon>Dikarya</taxon>
        <taxon>Ascomycota</taxon>
        <taxon>Pezizomycotina</taxon>
        <taxon>Sordariomycetes</taxon>
        <taxon>Xylariomycetidae</taxon>
        <taxon>Amphisphaeriales</taxon>
        <taxon>Apiosporaceae</taxon>
        <taxon>Apiospora</taxon>
    </lineage>
</organism>